<feature type="region of interest" description="Disordered" evidence="2">
    <location>
        <begin position="100"/>
        <end position="163"/>
    </location>
</feature>
<evidence type="ECO:0000313" key="5">
    <source>
        <dbReference type="Proteomes" id="UP001196565"/>
    </source>
</evidence>
<dbReference type="Gene3D" id="1.10.150.130">
    <property type="match status" value="1"/>
</dbReference>
<dbReference type="EMBL" id="JAHYBZ010000012">
    <property type="protein sequence ID" value="MBW6401541.1"/>
    <property type="molecule type" value="Genomic_DNA"/>
</dbReference>
<accession>A0ABS7AGV2</accession>
<reference evidence="4 5" key="1">
    <citation type="submission" date="2021-07" db="EMBL/GenBank/DDBJ databases">
        <authorList>
            <person name="So Y."/>
        </authorList>
    </citation>
    <scope>NUCLEOTIDE SEQUENCE [LARGE SCALE GENOMIC DNA]</scope>
    <source>
        <strain evidence="4 5">HJA6</strain>
    </source>
</reference>
<proteinExistence type="predicted"/>
<evidence type="ECO:0000313" key="4">
    <source>
        <dbReference type="EMBL" id="MBW6401541.1"/>
    </source>
</evidence>
<feature type="compositionally biased region" description="Basic residues" evidence="2">
    <location>
        <begin position="122"/>
        <end position="132"/>
    </location>
</feature>
<feature type="domain" description="Integrase SAM-like N-terminal" evidence="3">
    <location>
        <begin position="67"/>
        <end position="102"/>
    </location>
</feature>
<dbReference type="InterPro" id="IPR010998">
    <property type="entry name" value="Integrase_recombinase_N"/>
</dbReference>
<protein>
    <recommendedName>
        <fullName evidence="3">Integrase SAM-like N-terminal domain-containing protein</fullName>
    </recommendedName>
</protein>
<evidence type="ECO:0000256" key="2">
    <source>
        <dbReference type="SAM" id="MobiDB-lite"/>
    </source>
</evidence>
<evidence type="ECO:0000259" key="3">
    <source>
        <dbReference type="Pfam" id="PF14659"/>
    </source>
</evidence>
<keyword evidence="5" id="KW-1185">Reference proteome</keyword>
<name>A0ABS7AGV2_9PROT</name>
<sequence length="163" mass="18025">MGAQWSATSGPAAAPARVLLGRIAQGDNPAEQRELDHRAITVKELCERYLGDAKASLILGKTQRPKKASTIYTDEGRIKRHIVPLLGTWRVKDLTIPASCQSERRSKPGSACGPRSIATSARPRRRSLRRCARSPSITERSTRLCRPTNRSRASRNRPSEAEK</sequence>
<dbReference type="InterPro" id="IPR004107">
    <property type="entry name" value="Integrase_SAM-like_N"/>
</dbReference>
<keyword evidence="1" id="KW-0238">DNA-binding</keyword>
<comment type="caution">
    <text evidence="4">The sequence shown here is derived from an EMBL/GenBank/DDBJ whole genome shotgun (WGS) entry which is preliminary data.</text>
</comment>
<organism evidence="4 5">
    <name type="scientific">Roseomonas alba</name>
    <dbReference type="NCBI Taxonomy" id="2846776"/>
    <lineage>
        <taxon>Bacteria</taxon>
        <taxon>Pseudomonadati</taxon>
        <taxon>Pseudomonadota</taxon>
        <taxon>Alphaproteobacteria</taxon>
        <taxon>Acetobacterales</taxon>
        <taxon>Roseomonadaceae</taxon>
        <taxon>Roseomonas</taxon>
    </lineage>
</organism>
<evidence type="ECO:0000256" key="1">
    <source>
        <dbReference type="ARBA" id="ARBA00023125"/>
    </source>
</evidence>
<gene>
    <name evidence="4" type="ORF">KPL78_27060</name>
</gene>
<dbReference type="Proteomes" id="UP001196565">
    <property type="component" value="Unassembled WGS sequence"/>
</dbReference>
<dbReference type="Pfam" id="PF14659">
    <property type="entry name" value="Phage_int_SAM_3"/>
    <property type="match status" value="1"/>
</dbReference>